<evidence type="ECO:0000313" key="2">
    <source>
        <dbReference type="EMBL" id="KAJ8928480.1"/>
    </source>
</evidence>
<dbReference type="EMBL" id="JANEYF010005367">
    <property type="protein sequence ID" value="KAJ8928480.1"/>
    <property type="molecule type" value="Genomic_DNA"/>
</dbReference>
<dbReference type="PANTHER" id="PTHR37162:SF1">
    <property type="entry name" value="BED-TYPE DOMAIN-CONTAINING PROTEIN"/>
    <property type="match status" value="1"/>
</dbReference>
<dbReference type="InterPro" id="IPR012337">
    <property type="entry name" value="RNaseH-like_sf"/>
</dbReference>
<feature type="transmembrane region" description="Helical" evidence="1">
    <location>
        <begin position="124"/>
        <end position="142"/>
    </location>
</feature>
<name>A0AAV8WNX6_9CUCU</name>
<keyword evidence="1" id="KW-0812">Transmembrane</keyword>
<keyword evidence="1" id="KW-0472">Membrane</keyword>
<evidence type="ECO:0008006" key="4">
    <source>
        <dbReference type="Google" id="ProtNLM"/>
    </source>
</evidence>
<protein>
    <recommendedName>
        <fullName evidence="4">DUF4371 domain-containing protein</fullName>
    </recommendedName>
</protein>
<organism evidence="2 3">
    <name type="scientific">Rhamnusium bicolor</name>
    <dbReference type="NCBI Taxonomy" id="1586634"/>
    <lineage>
        <taxon>Eukaryota</taxon>
        <taxon>Metazoa</taxon>
        <taxon>Ecdysozoa</taxon>
        <taxon>Arthropoda</taxon>
        <taxon>Hexapoda</taxon>
        <taxon>Insecta</taxon>
        <taxon>Pterygota</taxon>
        <taxon>Neoptera</taxon>
        <taxon>Endopterygota</taxon>
        <taxon>Coleoptera</taxon>
        <taxon>Polyphaga</taxon>
        <taxon>Cucujiformia</taxon>
        <taxon>Chrysomeloidea</taxon>
        <taxon>Cerambycidae</taxon>
        <taxon>Lepturinae</taxon>
        <taxon>Rhagiini</taxon>
        <taxon>Rhamnusium</taxon>
    </lineage>
</organism>
<comment type="caution">
    <text evidence="2">The sequence shown here is derived from an EMBL/GenBank/DDBJ whole genome shotgun (WGS) entry which is preliminary data.</text>
</comment>
<evidence type="ECO:0000313" key="3">
    <source>
        <dbReference type="Proteomes" id="UP001162156"/>
    </source>
</evidence>
<proteinExistence type="predicted"/>
<evidence type="ECO:0000256" key="1">
    <source>
        <dbReference type="SAM" id="Phobius"/>
    </source>
</evidence>
<gene>
    <name evidence="2" type="ORF">NQ314_018961</name>
</gene>
<dbReference type="SUPFAM" id="SSF53098">
    <property type="entry name" value="Ribonuclease H-like"/>
    <property type="match status" value="1"/>
</dbReference>
<accession>A0AAV8WNX6</accession>
<dbReference type="PANTHER" id="PTHR37162">
    <property type="entry name" value="HAT FAMILY DIMERISATION DOMAINCONTAINING PROTEIN-RELATED"/>
    <property type="match status" value="1"/>
</dbReference>
<reference evidence="2" key="1">
    <citation type="journal article" date="2023" name="Insect Mol. Biol.">
        <title>Genome sequencing provides insights into the evolution of gene families encoding plant cell wall-degrading enzymes in longhorned beetles.</title>
        <authorList>
            <person name="Shin N.R."/>
            <person name="Okamura Y."/>
            <person name="Kirsch R."/>
            <person name="Pauchet Y."/>
        </authorList>
    </citation>
    <scope>NUCLEOTIDE SEQUENCE</scope>
    <source>
        <strain evidence="2">RBIC_L_NR</strain>
    </source>
</reference>
<keyword evidence="3" id="KW-1185">Reference proteome</keyword>
<dbReference type="Proteomes" id="UP001162156">
    <property type="component" value="Unassembled WGS sequence"/>
</dbReference>
<keyword evidence="1" id="KW-1133">Transmembrane helix</keyword>
<sequence>MDHLPKLIRHICPDSEVAKSLKCSRTKATSLTKYRLAKEQLEIISRKLKQTKFSLILDETTDISTEKSLALVVRFFDEGVVKDRFFGVGYTLDNLLGLAADNAAVMMGQLTGVQARFKDRLPNLFVLGCGVSFFFIYVPSAAAKKLPRSLEDFVRNIYNYFSNSSQRLSKLKKCQTFMSLKPNKLLHPNGQHLQKIDPSDPRHFIKLEDIYFGAKVELLILNGNVEVMELKKFQVEGT</sequence>
<dbReference type="AlphaFoldDB" id="A0AAV8WNX6"/>